<evidence type="ECO:0000256" key="6">
    <source>
        <dbReference type="ARBA" id="ARBA00068818"/>
    </source>
</evidence>
<proteinExistence type="predicted"/>
<feature type="compositionally biased region" description="Low complexity" evidence="9">
    <location>
        <begin position="402"/>
        <end position="440"/>
    </location>
</feature>
<feature type="compositionally biased region" description="Pro residues" evidence="9">
    <location>
        <begin position="387"/>
        <end position="401"/>
    </location>
</feature>
<dbReference type="SMART" id="SM00448">
    <property type="entry name" value="REC"/>
    <property type="match status" value="1"/>
</dbReference>
<name>A0A167E950_9ASCO</name>
<dbReference type="GO" id="GO:0006950">
    <property type="term" value="P:response to stress"/>
    <property type="evidence" value="ECO:0007669"/>
    <property type="project" value="UniProtKB-ARBA"/>
</dbReference>
<feature type="compositionally biased region" description="Polar residues" evidence="9">
    <location>
        <begin position="441"/>
        <end position="453"/>
    </location>
</feature>
<feature type="compositionally biased region" description="Polar residues" evidence="9">
    <location>
        <begin position="1"/>
        <end position="13"/>
    </location>
</feature>
<dbReference type="Pfam" id="PF00447">
    <property type="entry name" value="HSF_DNA-bind"/>
    <property type="match status" value="1"/>
</dbReference>
<accession>A0A167E950</accession>
<evidence type="ECO:0000256" key="7">
    <source>
        <dbReference type="ARBA" id="ARBA00084017"/>
    </source>
</evidence>
<dbReference type="InterPro" id="IPR036388">
    <property type="entry name" value="WH-like_DNA-bd_sf"/>
</dbReference>
<dbReference type="FunFam" id="1.10.10.10:FF:000027">
    <property type="entry name" value="Heat shock transcription factor 1"/>
    <property type="match status" value="1"/>
</dbReference>
<dbReference type="AlphaFoldDB" id="A0A167E950"/>
<dbReference type="SUPFAM" id="SSF52172">
    <property type="entry name" value="CheY-like"/>
    <property type="match status" value="1"/>
</dbReference>
<reference evidence="11 12" key="1">
    <citation type="submission" date="2016-02" db="EMBL/GenBank/DDBJ databases">
        <title>Complete genome sequence and transcriptome regulation of the pentose utilising yeast Sugiyamaella lignohabitans.</title>
        <authorList>
            <person name="Bellasio M."/>
            <person name="Peymann A."/>
            <person name="Valli M."/>
            <person name="Sipitzky M."/>
            <person name="Graf A."/>
            <person name="Sauer M."/>
            <person name="Marx H."/>
            <person name="Mattanovich D."/>
        </authorList>
    </citation>
    <scope>NUCLEOTIDE SEQUENCE [LARGE SCALE GENOMIC DNA]</scope>
    <source>
        <strain evidence="11 12">CBS 10342</strain>
    </source>
</reference>
<dbReference type="InterPro" id="IPR000232">
    <property type="entry name" value="HSF_DNA-bd"/>
</dbReference>
<evidence type="ECO:0000256" key="4">
    <source>
        <dbReference type="ARBA" id="ARBA00023163"/>
    </source>
</evidence>
<evidence type="ECO:0000256" key="8">
    <source>
        <dbReference type="PROSITE-ProRule" id="PRU00169"/>
    </source>
</evidence>
<dbReference type="KEGG" id="slb:AWJ20_4741"/>
<dbReference type="CDD" id="cd17546">
    <property type="entry name" value="REC_hyHK_CKI1_RcsC-like"/>
    <property type="match status" value="1"/>
</dbReference>
<dbReference type="SMART" id="SM00415">
    <property type="entry name" value="HSF"/>
    <property type="match status" value="1"/>
</dbReference>
<protein>
    <recommendedName>
        <fullName evidence="6">Heat shock transcription factor</fullName>
    </recommendedName>
    <alternativeName>
        <fullName evidence="7">Heat shock factor protein</fullName>
    </alternativeName>
</protein>
<organism evidence="11 12">
    <name type="scientific">Sugiyamaella lignohabitans</name>
    <dbReference type="NCBI Taxonomy" id="796027"/>
    <lineage>
        <taxon>Eukaryota</taxon>
        <taxon>Fungi</taxon>
        <taxon>Dikarya</taxon>
        <taxon>Ascomycota</taxon>
        <taxon>Saccharomycotina</taxon>
        <taxon>Dipodascomycetes</taxon>
        <taxon>Dipodascales</taxon>
        <taxon>Trichomonascaceae</taxon>
        <taxon>Sugiyamaella</taxon>
    </lineage>
</organism>
<dbReference type="InterPro" id="IPR011006">
    <property type="entry name" value="CheY-like_superfamily"/>
</dbReference>
<dbReference type="RefSeq" id="XP_018736271.1">
    <property type="nucleotide sequence ID" value="XM_018881832.1"/>
</dbReference>
<feature type="compositionally biased region" description="Low complexity" evidence="9">
    <location>
        <begin position="347"/>
        <end position="386"/>
    </location>
</feature>
<dbReference type="GO" id="GO:0003700">
    <property type="term" value="F:DNA-binding transcription factor activity"/>
    <property type="evidence" value="ECO:0007669"/>
    <property type="project" value="InterPro"/>
</dbReference>
<dbReference type="Gene3D" id="1.10.10.10">
    <property type="entry name" value="Winged helix-like DNA-binding domain superfamily/Winged helix DNA-binding domain"/>
    <property type="match status" value="1"/>
</dbReference>
<comment type="subcellular location">
    <subcellularLocation>
        <location evidence="1">Nucleus</location>
    </subcellularLocation>
</comment>
<dbReference type="Pfam" id="PF00072">
    <property type="entry name" value="Response_reg"/>
    <property type="match status" value="1"/>
</dbReference>
<keyword evidence="12" id="KW-1185">Reference proteome</keyword>
<dbReference type="GO" id="GO:0000160">
    <property type="term" value="P:phosphorelay signal transduction system"/>
    <property type="evidence" value="ECO:0007669"/>
    <property type="project" value="InterPro"/>
</dbReference>
<keyword evidence="8" id="KW-0597">Phosphoprotein</keyword>
<dbReference type="EMBL" id="CP014502">
    <property type="protein sequence ID" value="ANB13794.1"/>
    <property type="molecule type" value="Genomic_DNA"/>
</dbReference>
<feature type="region of interest" description="Disordered" evidence="9">
    <location>
        <begin position="94"/>
        <end position="113"/>
    </location>
</feature>
<dbReference type="GO" id="GO:0005634">
    <property type="term" value="C:nucleus"/>
    <property type="evidence" value="ECO:0007669"/>
    <property type="project" value="UniProtKB-SubCell"/>
</dbReference>
<keyword evidence="5" id="KW-0539">Nucleus</keyword>
<dbReference type="InterPro" id="IPR036390">
    <property type="entry name" value="WH_DNA-bd_sf"/>
</dbReference>
<evidence type="ECO:0000256" key="5">
    <source>
        <dbReference type="ARBA" id="ARBA00023242"/>
    </source>
</evidence>
<feature type="region of interest" description="Disordered" evidence="9">
    <location>
        <begin position="1"/>
        <end position="61"/>
    </location>
</feature>
<dbReference type="Gene3D" id="3.40.50.2300">
    <property type="match status" value="1"/>
</dbReference>
<keyword evidence="11" id="KW-0418">Kinase</keyword>
<feature type="region of interest" description="Disordered" evidence="9">
    <location>
        <begin position="221"/>
        <end position="246"/>
    </location>
</feature>
<feature type="region of interest" description="Disordered" evidence="9">
    <location>
        <begin position="337"/>
        <end position="453"/>
    </location>
</feature>
<dbReference type="OrthoDB" id="424572at2759"/>
<dbReference type="PANTHER" id="PTHR10015">
    <property type="entry name" value="HEAT SHOCK TRANSCRIPTION FACTOR"/>
    <property type="match status" value="1"/>
</dbReference>
<evidence type="ECO:0000313" key="11">
    <source>
        <dbReference type="EMBL" id="ANB13794.1"/>
    </source>
</evidence>
<evidence type="ECO:0000256" key="1">
    <source>
        <dbReference type="ARBA" id="ARBA00004123"/>
    </source>
</evidence>
<keyword evidence="11" id="KW-0808">Transferase</keyword>
<dbReference type="PROSITE" id="PS50110">
    <property type="entry name" value="RESPONSE_REGULATORY"/>
    <property type="match status" value="1"/>
</dbReference>
<evidence type="ECO:0000256" key="9">
    <source>
        <dbReference type="SAM" id="MobiDB-lite"/>
    </source>
</evidence>
<dbReference type="SUPFAM" id="SSF46785">
    <property type="entry name" value="Winged helix' DNA-binding domain"/>
    <property type="match status" value="1"/>
</dbReference>
<feature type="region of interest" description="Disordered" evidence="9">
    <location>
        <begin position="585"/>
        <end position="623"/>
    </location>
</feature>
<evidence type="ECO:0000259" key="10">
    <source>
        <dbReference type="PROSITE" id="PS50110"/>
    </source>
</evidence>
<keyword evidence="3" id="KW-0238">DNA-binding</keyword>
<keyword evidence="4" id="KW-0804">Transcription</keyword>
<dbReference type="PANTHER" id="PTHR10015:SF361">
    <property type="entry name" value="TRANSCRIPTION FACTOR SKN7"/>
    <property type="match status" value="1"/>
</dbReference>
<sequence>MSSGRWDSPNASGSWLDMHMSMGQPPPPGQDQDHDHTDPMDLSQGQDAGHGTSHGQPVRNISPTQQHARNIQVPIQDTHPNNMNMKSELDYTRHQVNPNTGTGPAGPNEPSRESKDFVKKLFTMLEDPTHRHIVRWSNSEDSFVVLDASEFTKEVLPRHFKHSNFASFVRQLNKYDFHKIRANVSKSSGGDNYPDNSWEFHHPDFNPKNKDQLDKIKRKVPGKKVHPAGGVGGSGNSNTPSLTDVNGHGLVSIGQEKVDSISYELENARKLNGFLAARVEQLEDDSRTMSKNLSLIHDAFLMQTSYLQRMLSLLAMNDPNGQFSELLDSLSKDGGYSGISSSVSHELQLQQQKQQHQHLQNQHLQQQQQQTQQQQPPQLTHQLPQIRVPPPQQQPQPPHQLPPQQQQQQQPSQQQQQPTQQSNMPSALPSSATSTSLSPSIPNSNRINQVGTTSESNSQFHVLLADEDDNSVLICRRMLLQYGCEVDVANDGLAAVQRAESTQYDLILMDMILPQLDGMSATELIRHSDQTTPIIAMMSTTDSDGQLDSRTVEKYRSKGVTMILPKPFSKSVLYSTLSIFLKPVSTTTHHPGQPDRLGYMAPSARLRDPTTDSLGSQTKKHRY</sequence>
<evidence type="ECO:0000256" key="2">
    <source>
        <dbReference type="ARBA" id="ARBA00023015"/>
    </source>
</evidence>
<dbReference type="Proteomes" id="UP000189580">
    <property type="component" value="Chromosome d"/>
</dbReference>
<gene>
    <name evidence="11" type="primary">SKN7</name>
    <name evidence="11" type="ORF">AWJ20_4741</name>
</gene>
<dbReference type="GO" id="GO:0043565">
    <property type="term" value="F:sequence-specific DNA binding"/>
    <property type="evidence" value="ECO:0007669"/>
    <property type="project" value="InterPro"/>
</dbReference>
<evidence type="ECO:0000256" key="3">
    <source>
        <dbReference type="ARBA" id="ARBA00023125"/>
    </source>
</evidence>
<feature type="modified residue" description="4-aspartylphosphate" evidence="8">
    <location>
        <position position="510"/>
    </location>
</feature>
<dbReference type="PROSITE" id="PS00434">
    <property type="entry name" value="HSF_DOMAIN"/>
    <property type="match status" value="1"/>
</dbReference>
<dbReference type="PRINTS" id="PR00056">
    <property type="entry name" value="HSFDOMAIN"/>
</dbReference>
<dbReference type="InterPro" id="IPR001789">
    <property type="entry name" value="Sig_transdc_resp-reg_receiver"/>
</dbReference>
<feature type="domain" description="Response regulatory" evidence="10">
    <location>
        <begin position="461"/>
        <end position="581"/>
    </location>
</feature>
<dbReference type="GeneID" id="30036906"/>
<dbReference type="GO" id="GO:0016301">
    <property type="term" value="F:kinase activity"/>
    <property type="evidence" value="ECO:0007669"/>
    <property type="project" value="UniProtKB-KW"/>
</dbReference>
<evidence type="ECO:0000313" key="12">
    <source>
        <dbReference type="Proteomes" id="UP000189580"/>
    </source>
</evidence>
<keyword evidence="2" id="KW-0805">Transcription regulation</keyword>